<dbReference type="GO" id="GO:0009083">
    <property type="term" value="P:branched-chain amino acid catabolic process"/>
    <property type="evidence" value="ECO:0007669"/>
    <property type="project" value="UniProtKB-KW"/>
</dbReference>
<evidence type="ECO:0000256" key="3">
    <source>
        <dbReference type="ARBA" id="ARBA00009347"/>
    </source>
</evidence>
<keyword evidence="6 8" id="KW-0274">FAD</keyword>
<evidence type="ECO:0000256" key="4">
    <source>
        <dbReference type="ARBA" id="ARBA00022456"/>
    </source>
</evidence>
<dbReference type="InterPro" id="IPR036250">
    <property type="entry name" value="AcylCo_DH-like_C"/>
</dbReference>
<dbReference type="InterPro" id="IPR037069">
    <property type="entry name" value="AcylCoA_DH/ox_N_sf"/>
</dbReference>
<feature type="domain" description="Acyl-CoA dehydrogenase/oxidase C-terminal" evidence="9">
    <location>
        <begin position="250"/>
        <end position="400"/>
    </location>
</feature>
<feature type="domain" description="Acyl-CoA dehydrogenase/oxidase N-terminal" evidence="11">
    <location>
        <begin position="28"/>
        <end position="138"/>
    </location>
</feature>
<keyword evidence="5 8" id="KW-0285">Flavoprotein</keyword>
<dbReference type="EMBL" id="FNTH01000001">
    <property type="protein sequence ID" value="SED92205.1"/>
    <property type="molecule type" value="Genomic_DNA"/>
</dbReference>
<dbReference type="Pfam" id="PF00441">
    <property type="entry name" value="Acyl-CoA_dh_1"/>
    <property type="match status" value="1"/>
</dbReference>
<dbReference type="SUPFAM" id="SSF47203">
    <property type="entry name" value="Acyl-CoA dehydrogenase C-terminal domain-like"/>
    <property type="match status" value="1"/>
</dbReference>
<evidence type="ECO:0000259" key="10">
    <source>
        <dbReference type="Pfam" id="PF02770"/>
    </source>
</evidence>
<comment type="pathway">
    <text evidence="2">Amino-acid degradation; L-valine degradation.</text>
</comment>
<dbReference type="PANTHER" id="PTHR43884:SF12">
    <property type="entry name" value="ISOVALERYL-COA DEHYDROGENASE, MITOCHONDRIAL-RELATED"/>
    <property type="match status" value="1"/>
</dbReference>
<evidence type="ECO:0000256" key="1">
    <source>
        <dbReference type="ARBA" id="ARBA00001974"/>
    </source>
</evidence>
<dbReference type="SUPFAM" id="SSF56645">
    <property type="entry name" value="Acyl-CoA dehydrogenase NM domain-like"/>
    <property type="match status" value="1"/>
</dbReference>
<dbReference type="PROSITE" id="PS00073">
    <property type="entry name" value="ACYL_COA_DH_2"/>
    <property type="match status" value="1"/>
</dbReference>
<dbReference type="InterPro" id="IPR006089">
    <property type="entry name" value="Acyl-CoA_DH_CS"/>
</dbReference>
<dbReference type="Gene3D" id="1.20.140.10">
    <property type="entry name" value="Butyryl-CoA Dehydrogenase, subunit A, domain 3"/>
    <property type="match status" value="1"/>
</dbReference>
<organism evidence="12 13">
    <name type="scientific">Bradyrhizobium erythrophlei</name>
    <dbReference type="NCBI Taxonomy" id="1437360"/>
    <lineage>
        <taxon>Bacteria</taxon>
        <taxon>Pseudomonadati</taxon>
        <taxon>Pseudomonadota</taxon>
        <taxon>Alphaproteobacteria</taxon>
        <taxon>Hyphomicrobiales</taxon>
        <taxon>Nitrobacteraceae</taxon>
        <taxon>Bradyrhizobium</taxon>
    </lineage>
</organism>
<dbReference type="InterPro" id="IPR009100">
    <property type="entry name" value="AcylCoA_DH/oxidase_NM_dom_sf"/>
</dbReference>
<evidence type="ECO:0000313" key="13">
    <source>
        <dbReference type="Proteomes" id="UP000198992"/>
    </source>
</evidence>
<dbReference type="GO" id="GO:0050660">
    <property type="term" value="F:flavin adenine dinucleotide binding"/>
    <property type="evidence" value="ECO:0007669"/>
    <property type="project" value="InterPro"/>
</dbReference>
<dbReference type="Proteomes" id="UP000198992">
    <property type="component" value="Unassembled WGS sequence"/>
</dbReference>
<dbReference type="InterPro" id="IPR009075">
    <property type="entry name" value="AcylCo_DH/oxidase_C"/>
</dbReference>
<evidence type="ECO:0000256" key="8">
    <source>
        <dbReference type="RuleBase" id="RU362125"/>
    </source>
</evidence>
<dbReference type="GO" id="GO:0003995">
    <property type="term" value="F:acyl-CoA dehydrogenase activity"/>
    <property type="evidence" value="ECO:0007669"/>
    <property type="project" value="InterPro"/>
</dbReference>
<accession>A0A1H5EM78</accession>
<proteinExistence type="inferred from homology"/>
<keyword evidence="4" id="KW-0101">Branched-chain amino acid catabolism</keyword>
<dbReference type="Gene3D" id="2.40.110.10">
    <property type="entry name" value="Butyryl-CoA Dehydrogenase, subunit A, domain 2"/>
    <property type="match status" value="1"/>
</dbReference>
<comment type="similarity">
    <text evidence="3 8">Belongs to the acyl-CoA dehydrogenase family.</text>
</comment>
<dbReference type="PIRSF" id="PIRSF016578">
    <property type="entry name" value="HsaA"/>
    <property type="match status" value="1"/>
</dbReference>
<dbReference type="Gene3D" id="1.10.540.10">
    <property type="entry name" value="Acyl-CoA dehydrogenase/oxidase, N-terminal domain"/>
    <property type="match status" value="1"/>
</dbReference>
<evidence type="ECO:0000256" key="7">
    <source>
        <dbReference type="ARBA" id="ARBA00023002"/>
    </source>
</evidence>
<dbReference type="Pfam" id="PF02770">
    <property type="entry name" value="Acyl-CoA_dh_M"/>
    <property type="match status" value="1"/>
</dbReference>
<dbReference type="AlphaFoldDB" id="A0A1H5EM78"/>
<evidence type="ECO:0000256" key="6">
    <source>
        <dbReference type="ARBA" id="ARBA00022827"/>
    </source>
</evidence>
<dbReference type="InterPro" id="IPR006091">
    <property type="entry name" value="Acyl-CoA_Oxase/DH_mid-dom"/>
</dbReference>
<name>A0A1H5EM78_9BRAD</name>
<dbReference type="FunFam" id="1.20.140.10:FF:000001">
    <property type="entry name" value="Acyl-CoA dehydrogenase"/>
    <property type="match status" value="1"/>
</dbReference>
<dbReference type="FunFam" id="2.40.110.10:FF:000001">
    <property type="entry name" value="Acyl-CoA dehydrogenase, mitochondrial"/>
    <property type="match status" value="1"/>
</dbReference>
<gene>
    <name evidence="12" type="ORF">SAMN05444164_6296</name>
</gene>
<evidence type="ECO:0000256" key="5">
    <source>
        <dbReference type="ARBA" id="ARBA00022630"/>
    </source>
</evidence>
<reference evidence="12 13" key="1">
    <citation type="submission" date="2016-10" db="EMBL/GenBank/DDBJ databases">
        <authorList>
            <person name="de Groot N.N."/>
        </authorList>
    </citation>
    <scope>NUCLEOTIDE SEQUENCE [LARGE SCALE GENOMIC DNA]</scope>
    <source>
        <strain evidence="12 13">MT12</strain>
    </source>
</reference>
<feature type="domain" description="Acyl-CoA oxidase/dehydrogenase middle" evidence="10">
    <location>
        <begin position="143"/>
        <end position="238"/>
    </location>
</feature>
<evidence type="ECO:0000259" key="9">
    <source>
        <dbReference type="Pfam" id="PF00441"/>
    </source>
</evidence>
<dbReference type="InterPro" id="IPR046373">
    <property type="entry name" value="Acyl-CoA_Oxase/DH_mid-dom_sf"/>
</dbReference>
<keyword evidence="7 8" id="KW-0560">Oxidoreductase</keyword>
<protein>
    <submittedName>
        <fullName evidence="12">Acyl-CoA dehydrogenase</fullName>
    </submittedName>
</protein>
<evidence type="ECO:0000313" key="12">
    <source>
        <dbReference type="EMBL" id="SED92205.1"/>
    </source>
</evidence>
<evidence type="ECO:0000259" key="11">
    <source>
        <dbReference type="Pfam" id="PF02771"/>
    </source>
</evidence>
<sequence>MLTPPEWWRKFFEDYSKYGPAMHFDLPDDLRVLQGRVREFVRSELKPHDAAIEVTGEVPESAMAGLRRMGLFGTNTPKQFGGLGLSMLGSCLAIEEIAKAHTAFYYLSGVNVHIGSKAIEFFAQPRVRDRYLPELASGRMIGAFALTEPNAGSDAARIQTRARRDGDHYVLDGRKTYITNAPVAGIFTVFATLDPSAGAKGIAAFVVDVKTPGLSIGRLVEMAAGRGSAHAEVIFEDCRVPRENLLGQEGDGFAIAMRCLDAGRTHWGAYCVGAASQLLDYALDHVSERETFGRKLRDHQGIEWQIADMASALHAARLVAYEAAWRYDQGDAAARTAAAALSKYTGADMVQRVADMTMQLFGGAGYSRDLPIERIWRETRVVRILDGTSEIMRQIIARNAFRNHQRRNASI</sequence>
<comment type="cofactor">
    <cofactor evidence="1 8">
        <name>FAD</name>
        <dbReference type="ChEBI" id="CHEBI:57692"/>
    </cofactor>
</comment>
<dbReference type="PANTHER" id="PTHR43884">
    <property type="entry name" value="ACYL-COA DEHYDROGENASE"/>
    <property type="match status" value="1"/>
</dbReference>
<evidence type="ECO:0000256" key="2">
    <source>
        <dbReference type="ARBA" id="ARBA00005109"/>
    </source>
</evidence>
<dbReference type="Pfam" id="PF02771">
    <property type="entry name" value="Acyl-CoA_dh_N"/>
    <property type="match status" value="1"/>
</dbReference>
<dbReference type="InterPro" id="IPR013786">
    <property type="entry name" value="AcylCoA_DH/ox_N"/>
</dbReference>